<evidence type="ECO:0000313" key="4">
    <source>
        <dbReference type="Proteomes" id="UP000016505"/>
    </source>
</evidence>
<geneLocation type="plasmid" evidence="3">
    <name>unnamed</name>
</geneLocation>
<reference evidence="3 4" key="1">
    <citation type="journal article" date="2012" name="J. Bacteriol.">
        <title>Genome sequences of type strains of seven species of the marine bacterium Pseudoalteromonas.</title>
        <authorList>
            <person name="Xie B.B."/>
            <person name="Shu Y.L."/>
            <person name="Qin Q.L."/>
            <person name="Rong J.C."/>
            <person name="Zhang X.Y."/>
            <person name="Chen X.L."/>
            <person name="Shi M."/>
            <person name="He H.L."/>
            <person name="Zhou B.C."/>
            <person name="Zhang Y.Z."/>
        </authorList>
    </citation>
    <scope>NUCLEOTIDE SEQUENCE [LARGE SCALE GENOMIC DNA]</scope>
    <source>
        <strain evidence="3 4">A 37-1-2</strain>
        <plasmid evidence="3 4">unnamed</plasmid>
    </source>
</reference>
<feature type="region of interest" description="Disordered" evidence="1">
    <location>
        <begin position="137"/>
        <end position="257"/>
    </location>
</feature>
<dbReference type="OrthoDB" id="7042091at2"/>
<dbReference type="AlphaFoldDB" id="A0A290SAD4"/>
<dbReference type="InterPro" id="IPR018306">
    <property type="entry name" value="Phage_T5_Orf172_DNA-bd"/>
</dbReference>
<keyword evidence="3" id="KW-0614">Plasmid</keyword>
<dbReference type="EMBL" id="CP011027">
    <property type="protein sequence ID" value="ATC89036.1"/>
    <property type="molecule type" value="Genomic_DNA"/>
</dbReference>
<dbReference type="KEGG" id="part:PARC_p0068"/>
<evidence type="ECO:0000259" key="2">
    <source>
        <dbReference type="Pfam" id="PF10544"/>
    </source>
</evidence>
<gene>
    <name evidence="3" type="ORF">PARC_p0068</name>
</gene>
<dbReference type="Pfam" id="PF10544">
    <property type="entry name" value="T5orf172"/>
    <property type="match status" value="1"/>
</dbReference>
<evidence type="ECO:0000313" key="3">
    <source>
        <dbReference type="EMBL" id="ATC89036.1"/>
    </source>
</evidence>
<feature type="compositionally biased region" description="Polar residues" evidence="1">
    <location>
        <begin position="160"/>
        <end position="170"/>
    </location>
</feature>
<feature type="domain" description="Bacteriophage T5 Orf172 DNA-binding" evidence="2">
    <location>
        <begin position="2"/>
        <end position="92"/>
    </location>
</feature>
<proteinExistence type="predicted"/>
<accession>A0A290SAD4</accession>
<name>A0A290SAD4_9GAMM</name>
<dbReference type="RefSeq" id="WP_010554776.1">
    <property type="nucleotide sequence ID" value="NZ_CP011027.1"/>
</dbReference>
<protein>
    <recommendedName>
        <fullName evidence="2">Bacteriophage T5 Orf172 DNA-binding domain-containing protein</fullName>
    </recommendedName>
</protein>
<feature type="compositionally biased region" description="Basic and acidic residues" evidence="1">
    <location>
        <begin position="227"/>
        <end position="257"/>
    </location>
</feature>
<sequence>MGYIYIAWDITKEDQSKLGMTTQQPHKRISQTENPDYELFKAYEIDDVELRQVEVELHRIMSQKFSRKRHKSTGRFSEWFICNPSKAHELVSNFLKQKSNNDLKLKYVSDQIEIENLEITSDTTVICQSDLKEKLKERLQSRKDGTYQSPYKKSPRLNSKKSQGSSSKTLPESPAVTVAKQNELKKKLKARLQSRKDGSYESPYDSPHRVNRHKTQEVSLKALSDFPQDRSSKQNELKERLKARLQSRKDGTYESPY</sequence>
<dbReference type="Proteomes" id="UP000016505">
    <property type="component" value="Plasmid unnamed"/>
</dbReference>
<evidence type="ECO:0000256" key="1">
    <source>
        <dbReference type="SAM" id="MobiDB-lite"/>
    </source>
</evidence>
<organism evidence="3 4">
    <name type="scientific">Pseudoalteromonas arctica A 37-1-2</name>
    <dbReference type="NCBI Taxonomy" id="1117313"/>
    <lineage>
        <taxon>Bacteria</taxon>
        <taxon>Pseudomonadati</taxon>
        <taxon>Pseudomonadota</taxon>
        <taxon>Gammaproteobacteria</taxon>
        <taxon>Alteromonadales</taxon>
        <taxon>Pseudoalteromonadaceae</taxon>
        <taxon>Pseudoalteromonas</taxon>
    </lineage>
</organism>